<dbReference type="InterPro" id="IPR000719">
    <property type="entry name" value="Prot_kinase_dom"/>
</dbReference>
<evidence type="ECO:0000256" key="1">
    <source>
        <dbReference type="ARBA" id="ARBA00022527"/>
    </source>
</evidence>
<sequence>MAPEMLQNKPYSNAVDWWALGIMLYRMTHKSIPFIPVRVDGVSSLDIMKGILVNTVIAEIQFPESVSNDICQVVRLLLKKDPQERLKSLEDLLKEKLYLEET</sequence>
<accession>F4REH1</accession>
<dbReference type="GO" id="GO:0005524">
    <property type="term" value="F:ATP binding"/>
    <property type="evidence" value="ECO:0007669"/>
    <property type="project" value="UniProtKB-KW"/>
</dbReference>
<dbReference type="HOGENOM" id="CLU_2278073_0_0_1"/>
<dbReference type="RefSeq" id="XP_007407450.1">
    <property type="nucleotide sequence ID" value="XM_007407388.1"/>
</dbReference>
<reference evidence="8" key="1">
    <citation type="journal article" date="2011" name="Proc. Natl. Acad. Sci. U.S.A.">
        <title>Obligate biotrophy features unraveled by the genomic analysis of rust fungi.</title>
        <authorList>
            <person name="Duplessis S."/>
            <person name="Cuomo C.A."/>
            <person name="Lin Y.-C."/>
            <person name="Aerts A."/>
            <person name="Tisserant E."/>
            <person name="Veneault-Fourrey C."/>
            <person name="Joly D.L."/>
            <person name="Hacquard S."/>
            <person name="Amselem J."/>
            <person name="Cantarel B.L."/>
            <person name="Chiu R."/>
            <person name="Coutinho P.M."/>
            <person name="Feau N."/>
            <person name="Field M."/>
            <person name="Frey P."/>
            <person name="Gelhaye E."/>
            <person name="Goldberg J."/>
            <person name="Grabherr M.G."/>
            <person name="Kodira C.D."/>
            <person name="Kohler A."/>
            <person name="Kuees U."/>
            <person name="Lindquist E.A."/>
            <person name="Lucas S.M."/>
            <person name="Mago R."/>
            <person name="Mauceli E."/>
            <person name="Morin E."/>
            <person name="Murat C."/>
            <person name="Pangilinan J.L."/>
            <person name="Park R."/>
            <person name="Pearson M."/>
            <person name="Quesneville H."/>
            <person name="Rouhier N."/>
            <person name="Sakthikumar S."/>
            <person name="Salamov A.A."/>
            <person name="Schmutz J."/>
            <person name="Selles B."/>
            <person name="Shapiro H."/>
            <person name="Tanguay P."/>
            <person name="Tuskan G.A."/>
            <person name="Henrissat B."/>
            <person name="Van de Peer Y."/>
            <person name="Rouze P."/>
            <person name="Ellis J.G."/>
            <person name="Dodds P.N."/>
            <person name="Schein J.E."/>
            <person name="Zhong S."/>
            <person name="Hamelin R.C."/>
            <person name="Grigoriev I.V."/>
            <person name="Szabo L.J."/>
            <person name="Martin F."/>
        </authorList>
    </citation>
    <scope>NUCLEOTIDE SEQUENCE [LARGE SCALE GENOMIC DNA]</scope>
    <source>
        <strain evidence="8">98AG31 / pathotype 3-4-7</strain>
    </source>
</reference>
<gene>
    <name evidence="7" type="ORF">MELLADRAFT_96356</name>
</gene>
<dbReference type="EMBL" id="GL883098">
    <property type="protein sequence ID" value="EGG09090.1"/>
    <property type="molecule type" value="Genomic_DNA"/>
</dbReference>
<protein>
    <recommendedName>
        <fullName evidence="6">Protein kinase domain-containing protein</fullName>
    </recommendedName>
</protein>
<dbReference type="VEuPathDB" id="FungiDB:MELLADRAFT_96356"/>
<proteinExistence type="predicted"/>
<dbReference type="OrthoDB" id="544350at2759"/>
<keyword evidence="2" id="KW-0808">Transferase</keyword>
<dbReference type="Proteomes" id="UP000001072">
    <property type="component" value="Unassembled WGS sequence"/>
</dbReference>
<dbReference type="PANTHER" id="PTHR24351">
    <property type="entry name" value="RIBOSOMAL PROTEIN S6 KINASE"/>
    <property type="match status" value="1"/>
</dbReference>
<evidence type="ECO:0000256" key="4">
    <source>
        <dbReference type="ARBA" id="ARBA00022777"/>
    </source>
</evidence>
<organism evidence="8">
    <name type="scientific">Melampsora larici-populina (strain 98AG31 / pathotype 3-4-7)</name>
    <name type="common">Poplar leaf rust fungus</name>
    <dbReference type="NCBI Taxonomy" id="747676"/>
    <lineage>
        <taxon>Eukaryota</taxon>
        <taxon>Fungi</taxon>
        <taxon>Dikarya</taxon>
        <taxon>Basidiomycota</taxon>
        <taxon>Pucciniomycotina</taxon>
        <taxon>Pucciniomycetes</taxon>
        <taxon>Pucciniales</taxon>
        <taxon>Melampsoraceae</taxon>
        <taxon>Melampsora</taxon>
    </lineage>
</organism>
<dbReference type="Pfam" id="PF00069">
    <property type="entry name" value="Pkinase"/>
    <property type="match status" value="1"/>
</dbReference>
<evidence type="ECO:0000313" key="7">
    <source>
        <dbReference type="EMBL" id="EGG09090.1"/>
    </source>
</evidence>
<dbReference type="KEGG" id="mlr:MELLADRAFT_96356"/>
<dbReference type="STRING" id="747676.F4REH1"/>
<evidence type="ECO:0000259" key="6">
    <source>
        <dbReference type="PROSITE" id="PS50011"/>
    </source>
</evidence>
<dbReference type="SUPFAM" id="SSF56112">
    <property type="entry name" value="Protein kinase-like (PK-like)"/>
    <property type="match status" value="1"/>
</dbReference>
<keyword evidence="1" id="KW-0723">Serine/threonine-protein kinase</keyword>
<keyword evidence="3" id="KW-0547">Nucleotide-binding</keyword>
<name>F4REH1_MELLP</name>
<evidence type="ECO:0000256" key="3">
    <source>
        <dbReference type="ARBA" id="ARBA00022741"/>
    </source>
</evidence>
<dbReference type="GeneID" id="18937571"/>
<feature type="domain" description="Protein kinase" evidence="6">
    <location>
        <begin position="1"/>
        <end position="99"/>
    </location>
</feature>
<dbReference type="eggNOG" id="KOG0690">
    <property type="taxonomic scope" value="Eukaryota"/>
</dbReference>
<dbReference type="InterPro" id="IPR011009">
    <property type="entry name" value="Kinase-like_dom_sf"/>
</dbReference>
<dbReference type="PROSITE" id="PS50011">
    <property type="entry name" value="PROTEIN_KINASE_DOM"/>
    <property type="match status" value="1"/>
</dbReference>
<keyword evidence="5" id="KW-0067">ATP-binding</keyword>
<keyword evidence="8" id="KW-1185">Reference proteome</keyword>
<keyword evidence="4" id="KW-0418">Kinase</keyword>
<dbReference type="Gene3D" id="1.10.510.10">
    <property type="entry name" value="Transferase(Phosphotransferase) domain 1"/>
    <property type="match status" value="1"/>
</dbReference>
<dbReference type="InParanoid" id="F4REH1"/>
<evidence type="ECO:0000256" key="5">
    <source>
        <dbReference type="ARBA" id="ARBA00022840"/>
    </source>
</evidence>
<dbReference type="AlphaFoldDB" id="F4REH1"/>
<evidence type="ECO:0000313" key="8">
    <source>
        <dbReference type="Proteomes" id="UP000001072"/>
    </source>
</evidence>
<dbReference type="GO" id="GO:0004674">
    <property type="term" value="F:protein serine/threonine kinase activity"/>
    <property type="evidence" value="ECO:0007669"/>
    <property type="project" value="UniProtKB-KW"/>
</dbReference>
<evidence type="ECO:0000256" key="2">
    <source>
        <dbReference type="ARBA" id="ARBA00022679"/>
    </source>
</evidence>